<protein>
    <recommendedName>
        <fullName evidence="4">5-deoxy-glucuronate isomerase</fullName>
    </recommendedName>
</protein>
<name>A0A5N5ENN9_9ACTN</name>
<dbReference type="InterPro" id="IPR014710">
    <property type="entry name" value="RmlC-like_jellyroll"/>
</dbReference>
<dbReference type="Proteomes" id="UP000326907">
    <property type="component" value="Unassembled WGS sequence"/>
</dbReference>
<accession>A0A5N5ENN9</accession>
<feature type="region of interest" description="Disordered" evidence="1">
    <location>
        <begin position="1"/>
        <end position="28"/>
    </location>
</feature>
<evidence type="ECO:0000313" key="2">
    <source>
        <dbReference type="EMBL" id="KAB2592588.1"/>
    </source>
</evidence>
<dbReference type="InterPro" id="IPR011051">
    <property type="entry name" value="RmlC_Cupin_sf"/>
</dbReference>
<dbReference type="EMBL" id="VYUA01000007">
    <property type="protein sequence ID" value="KAB2592588.1"/>
    <property type="molecule type" value="Genomic_DNA"/>
</dbReference>
<evidence type="ECO:0008006" key="4">
    <source>
        <dbReference type="Google" id="ProtNLM"/>
    </source>
</evidence>
<reference evidence="2 3" key="1">
    <citation type="submission" date="2019-09" db="EMBL/GenBank/DDBJ databases">
        <authorList>
            <person name="Liu P."/>
        </authorList>
    </citation>
    <scope>NUCLEOTIDE SEQUENCE [LARGE SCALE GENOMIC DNA]</scope>
    <source>
        <strain evidence="2 3">TRM68085</strain>
    </source>
</reference>
<dbReference type="AlphaFoldDB" id="A0A5N5ENN9"/>
<evidence type="ECO:0000256" key="1">
    <source>
        <dbReference type="SAM" id="MobiDB-lite"/>
    </source>
</evidence>
<dbReference type="SUPFAM" id="SSF51182">
    <property type="entry name" value="RmlC-like cupins"/>
    <property type="match status" value="1"/>
</dbReference>
<proteinExistence type="predicted"/>
<comment type="caution">
    <text evidence="2">The sequence shown here is derived from an EMBL/GenBank/DDBJ whole genome shotgun (WGS) entry which is preliminary data.</text>
</comment>
<dbReference type="RefSeq" id="WP_151510140.1">
    <property type="nucleotide sequence ID" value="NZ_VYUA01000007.1"/>
</dbReference>
<sequence length="281" mass="31073">MTTAISAPQYVEFHSEPPTPTEGGGRSWSSRGQNYVLDYVEAKAADLMVYDSDVEHVLIVPDDGGDLAITFDGQKVRVTEAAVIVLPQGTAEVATRRSMRFIRLADIRDARGAARAVNNASYQRADPRVAGVVVAERVKAANGPEVFLLSDHPPEEGRFGTMFQSETFLVNLLPLQEGPRDPEALSPHHHDDFEQCSLALDGEWVHHLRTPWGPNRNQWREDEHRSIGSPSVTIIPPPMVHTSEAVGQGMNRLVDIFCPVRRDFIDRGWVLNAGNYSVTVS</sequence>
<dbReference type="Gene3D" id="2.60.120.10">
    <property type="entry name" value="Jelly Rolls"/>
    <property type="match status" value="1"/>
</dbReference>
<organism evidence="2 3">
    <name type="scientific">Streptomyces arboris</name>
    <dbReference type="NCBI Taxonomy" id="2600619"/>
    <lineage>
        <taxon>Bacteria</taxon>
        <taxon>Bacillati</taxon>
        <taxon>Actinomycetota</taxon>
        <taxon>Actinomycetes</taxon>
        <taxon>Kitasatosporales</taxon>
        <taxon>Streptomycetaceae</taxon>
        <taxon>Streptomyces</taxon>
    </lineage>
</organism>
<evidence type="ECO:0000313" key="3">
    <source>
        <dbReference type="Proteomes" id="UP000326907"/>
    </source>
</evidence>
<gene>
    <name evidence="2" type="ORF">F5983_10950</name>
</gene>
<keyword evidence="3" id="KW-1185">Reference proteome</keyword>